<keyword evidence="3" id="KW-1185">Reference proteome</keyword>
<accession>A0A9P5YV82</accession>
<dbReference type="EMBL" id="MU155294">
    <property type="protein sequence ID" value="KAF9476433.1"/>
    <property type="molecule type" value="Genomic_DNA"/>
</dbReference>
<evidence type="ECO:0000313" key="2">
    <source>
        <dbReference type="EMBL" id="KAF9476433.1"/>
    </source>
</evidence>
<comment type="caution">
    <text evidence="2">The sequence shown here is derived from an EMBL/GenBank/DDBJ whole genome shotgun (WGS) entry which is preliminary data.</text>
</comment>
<evidence type="ECO:0000313" key="3">
    <source>
        <dbReference type="Proteomes" id="UP000807469"/>
    </source>
</evidence>
<sequence length="284" mass="31351">MTWKDNGVHVDIANRRFRPGLEDYLNLNLAYLVHHTVASSTLSTAYTLPQRTPTTLIPLRSVKSLPDPYSLPISHLAVIPTPTGDVFHFALGLIIDADSGTEKDGKYEQRMCIHLDASSSYTDPSSLTRGVISIDYRPSPVLLPFLSRSSSLSNSSSTMIFTQNLSNEGASEPTLAPFVVTLRAGTRVHDIFECIFDKGGLDKYIFTDAGHGFRHFCATVLSHLSSAGIIEDAGVGETFEHYEEDGARVFWRKEPRMWTLDSTTHFAEAPLAAPYPINEENNSS</sequence>
<organism evidence="2 3">
    <name type="scientific">Pholiota conissans</name>
    <dbReference type="NCBI Taxonomy" id="109636"/>
    <lineage>
        <taxon>Eukaryota</taxon>
        <taxon>Fungi</taxon>
        <taxon>Dikarya</taxon>
        <taxon>Basidiomycota</taxon>
        <taxon>Agaricomycotina</taxon>
        <taxon>Agaricomycetes</taxon>
        <taxon>Agaricomycetidae</taxon>
        <taxon>Agaricales</taxon>
        <taxon>Agaricineae</taxon>
        <taxon>Strophariaceae</taxon>
        <taxon>Pholiota</taxon>
    </lineage>
</organism>
<proteinExistence type="predicted"/>
<feature type="domain" description="DUF7770" evidence="1">
    <location>
        <begin position="155"/>
        <end position="240"/>
    </location>
</feature>
<protein>
    <recommendedName>
        <fullName evidence="1">DUF7770 domain-containing protein</fullName>
    </recommendedName>
</protein>
<evidence type="ECO:0000259" key="1">
    <source>
        <dbReference type="Pfam" id="PF24968"/>
    </source>
</evidence>
<dbReference type="Proteomes" id="UP000807469">
    <property type="component" value="Unassembled WGS sequence"/>
</dbReference>
<dbReference type="AlphaFoldDB" id="A0A9P5YV82"/>
<reference evidence="2" key="1">
    <citation type="submission" date="2020-11" db="EMBL/GenBank/DDBJ databases">
        <authorList>
            <consortium name="DOE Joint Genome Institute"/>
            <person name="Ahrendt S."/>
            <person name="Riley R."/>
            <person name="Andreopoulos W."/>
            <person name="Labutti K."/>
            <person name="Pangilinan J."/>
            <person name="Ruiz-Duenas F.J."/>
            <person name="Barrasa J.M."/>
            <person name="Sanchez-Garcia M."/>
            <person name="Camarero S."/>
            <person name="Miyauchi S."/>
            <person name="Serrano A."/>
            <person name="Linde D."/>
            <person name="Babiker R."/>
            <person name="Drula E."/>
            <person name="Ayuso-Fernandez I."/>
            <person name="Pacheco R."/>
            <person name="Padilla G."/>
            <person name="Ferreira P."/>
            <person name="Barriuso J."/>
            <person name="Kellner H."/>
            <person name="Castanera R."/>
            <person name="Alfaro M."/>
            <person name="Ramirez L."/>
            <person name="Pisabarro A.G."/>
            <person name="Kuo A."/>
            <person name="Tritt A."/>
            <person name="Lipzen A."/>
            <person name="He G."/>
            <person name="Yan M."/>
            <person name="Ng V."/>
            <person name="Cullen D."/>
            <person name="Martin F."/>
            <person name="Rosso M.-N."/>
            <person name="Henrissat B."/>
            <person name="Hibbett D."/>
            <person name="Martinez A.T."/>
            <person name="Grigoriev I.V."/>
        </authorList>
    </citation>
    <scope>NUCLEOTIDE SEQUENCE</scope>
    <source>
        <strain evidence="2">CIRM-BRFM 674</strain>
    </source>
</reference>
<dbReference type="OrthoDB" id="2929217at2759"/>
<dbReference type="InterPro" id="IPR056672">
    <property type="entry name" value="DUF7770"/>
</dbReference>
<gene>
    <name evidence="2" type="ORF">BDN70DRAFT_897335</name>
</gene>
<dbReference type="Pfam" id="PF24968">
    <property type="entry name" value="DUF7770"/>
    <property type="match status" value="1"/>
</dbReference>
<name>A0A9P5YV82_9AGAR</name>